<gene>
    <name evidence="1" type="ORF">PMAYCL1PPCAC_00461</name>
</gene>
<protein>
    <submittedName>
        <fullName evidence="1">Uncharacterized protein</fullName>
    </submittedName>
</protein>
<dbReference type="AlphaFoldDB" id="A0AAN4Z0I1"/>
<reference evidence="2" key="1">
    <citation type="submission" date="2022-10" db="EMBL/GenBank/DDBJ databases">
        <title>Genome assembly of Pristionchus species.</title>
        <authorList>
            <person name="Yoshida K."/>
            <person name="Sommer R.J."/>
        </authorList>
    </citation>
    <scope>NUCLEOTIDE SEQUENCE [LARGE SCALE GENOMIC DNA]</scope>
    <source>
        <strain evidence="2">RS5460</strain>
    </source>
</reference>
<proteinExistence type="predicted"/>
<keyword evidence="2" id="KW-1185">Reference proteome</keyword>
<sequence>MQRSRQRELARIWNHLVLPDSPIHPYELCDFPLFLVEPFFRLCGSLLSNHREKKLVCLFENRRFGVHLKKVFRASNVHEYMTGSEHESLTEGAEEKGLRVDSLTNLGIQH</sequence>
<name>A0AAN4Z0I1_9BILA</name>
<evidence type="ECO:0000313" key="2">
    <source>
        <dbReference type="Proteomes" id="UP001328107"/>
    </source>
</evidence>
<dbReference type="EMBL" id="BTRK01000001">
    <property type="protein sequence ID" value="GMR30266.1"/>
    <property type="molecule type" value="Genomic_DNA"/>
</dbReference>
<accession>A0AAN4Z0I1</accession>
<dbReference type="Proteomes" id="UP001328107">
    <property type="component" value="Unassembled WGS sequence"/>
</dbReference>
<comment type="caution">
    <text evidence="1">The sequence shown here is derived from an EMBL/GenBank/DDBJ whole genome shotgun (WGS) entry which is preliminary data.</text>
</comment>
<organism evidence="1 2">
    <name type="scientific">Pristionchus mayeri</name>
    <dbReference type="NCBI Taxonomy" id="1317129"/>
    <lineage>
        <taxon>Eukaryota</taxon>
        <taxon>Metazoa</taxon>
        <taxon>Ecdysozoa</taxon>
        <taxon>Nematoda</taxon>
        <taxon>Chromadorea</taxon>
        <taxon>Rhabditida</taxon>
        <taxon>Rhabditina</taxon>
        <taxon>Diplogasteromorpha</taxon>
        <taxon>Diplogasteroidea</taxon>
        <taxon>Neodiplogasteridae</taxon>
        <taxon>Pristionchus</taxon>
    </lineage>
</organism>
<evidence type="ECO:0000313" key="1">
    <source>
        <dbReference type="EMBL" id="GMR30266.1"/>
    </source>
</evidence>